<keyword evidence="2" id="KW-1185">Reference proteome</keyword>
<protein>
    <submittedName>
        <fullName evidence="1">Uncharacterized protein</fullName>
    </submittedName>
</protein>
<dbReference type="RefSeq" id="WP_358356088.1">
    <property type="nucleotide sequence ID" value="NZ_JBEZFP010000053.1"/>
</dbReference>
<gene>
    <name evidence="1" type="ORF">AB0C36_20780</name>
</gene>
<proteinExistence type="predicted"/>
<dbReference type="EMBL" id="JBEZFP010000053">
    <property type="protein sequence ID" value="MEU8135939.1"/>
    <property type="molecule type" value="Genomic_DNA"/>
</dbReference>
<evidence type="ECO:0000313" key="1">
    <source>
        <dbReference type="EMBL" id="MEU8135939.1"/>
    </source>
</evidence>
<name>A0ABV3DL84_9ACTN</name>
<evidence type="ECO:0000313" key="2">
    <source>
        <dbReference type="Proteomes" id="UP001551482"/>
    </source>
</evidence>
<organism evidence="1 2">
    <name type="scientific">Streptodolium elevatio</name>
    <dbReference type="NCBI Taxonomy" id="3157996"/>
    <lineage>
        <taxon>Bacteria</taxon>
        <taxon>Bacillati</taxon>
        <taxon>Actinomycetota</taxon>
        <taxon>Actinomycetes</taxon>
        <taxon>Kitasatosporales</taxon>
        <taxon>Streptomycetaceae</taxon>
        <taxon>Streptodolium</taxon>
    </lineage>
</organism>
<sequence length="641" mass="68942">MSAIASSTSASSTSAPPVSLLLAALAEREPAHARAALTRMTALYGAGALAHQLAAHTPVPDGFVAVVAEAGGDEERAALACNACLTPHQLRTLIEAGGEAVVRAVFSPPEPEDMHRRVATWDQAVAAAPFDEGDPRGPADLARDRIRESTCTRDEALELLTAHPELTYSARVRPHYRQRSAVATLDLAPLLHRPDRSWRSVDHLVEPAREVLAWGAATADDLASHLRPALVATQALARLTRDHAPTLHDDNAANAVVRPLLHSTVKADPHAWARLAVILGTADGTLPEALAAAAEDPSPTPQISPPARVRPALLYLLRRLDADDVGVLLPHMTEEVAADLIPGNVAIAPGLLELAHSTGHRVLLRKIASHQHLRDEQARRIQAYEDAEFDRILAWNKAGVSAALRREVFAGHSPTSGVRRPMDPELRQRVVDEPKHIEATTLVFCGDPAVVCQALPECRKLRRIDLIDVLLSVWERVGPGEVAGVLTSVPEAFPKAVRSVADEALAQGSTDRLTEARARFERGRRGPAKPPPEPEAWDLPAAERIREHPLPQTGYDEWTRALPPEDPVLIGRPAIAALQSLRWHCRDGAGPQVRATIADGVLVPLGTDPEAWAVFAQLLPDFEGTLPELAALCAAAVHRPG</sequence>
<reference evidence="1 2" key="1">
    <citation type="submission" date="2024-06" db="EMBL/GenBank/DDBJ databases">
        <title>The Natural Products Discovery Center: Release of the First 8490 Sequenced Strains for Exploring Actinobacteria Biosynthetic Diversity.</title>
        <authorList>
            <person name="Kalkreuter E."/>
            <person name="Kautsar S.A."/>
            <person name="Yang D."/>
            <person name="Bader C.D."/>
            <person name="Teijaro C.N."/>
            <person name="Fluegel L."/>
            <person name="Davis C.M."/>
            <person name="Simpson J.R."/>
            <person name="Lauterbach L."/>
            <person name="Steele A.D."/>
            <person name="Gui C."/>
            <person name="Meng S."/>
            <person name="Li G."/>
            <person name="Viehrig K."/>
            <person name="Ye F."/>
            <person name="Su P."/>
            <person name="Kiefer A.F."/>
            <person name="Nichols A."/>
            <person name="Cepeda A.J."/>
            <person name="Yan W."/>
            <person name="Fan B."/>
            <person name="Jiang Y."/>
            <person name="Adhikari A."/>
            <person name="Zheng C.-J."/>
            <person name="Schuster L."/>
            <person name="Cowan T.M."/>
            <person name="Smanski M.J."/>
            <person name="Chevrette M.G."/>
            <person name="De Carvalho L.P.S."/>
            <person name="Shen B."/>
        </authorList>
    </citation>
    <scope>NUCLEOTIDE SEQUENCE [LARGE SCALE GENOMIC DNA]</scope>
    <source>
        <strain evidence="1 2">NPDC048946</strain>
    </source>
</reference>
<comment type="caution">
    <text evidence="1">The sequence shown here is derived from an EMBL/GenBank/DDBJ whole genome shotgun (WGS) entry which is preliminary data.</text>
</comment>
<dbReference type="Proteomes" id="UP001551482">
    <property type="component" value="Unassembled WGS sequence"/>
</dbReference>
<accession>A0ABV3DL84</accession>